<organism evidence="1">
    <name type="scientific">freshwater metagenome</name>
    <dbReference type="NCBI Taxonomy" id="449393"/>
    <lineage>
        <taxon>unclassified sequences</taxon>
        <taxon>metagenomes</taxon>
        <taxon>ecological metagenomes</taxon>
    </lineage>
</organism>
<dbReference type="GO" id="GO:0006508">
    <property type="term" value="P:proteolysis"/>
    <property type="evidence" value="ECO:0007669"/>
    <property type="project" value="InterPro"/>
</dbReference>
<dbReference type="PANTHER" id="PTHR34217">
    <property type="entry name" value="METAL-DEPENDENT CARBOXYPEPTIDASE"/>
    <property type="match status" value="1"/>
</dbReference>
<accession>A0A6J7JDP3</accession>
<dbReference type="PIRSF" id="PIRSF006615">
    <property type="entry name" value="Zn_crbxpep_Taq"/>
    <property type="match status" value="1"/>
</dbReference>
<reference evidence="1" key="1">
    <citation type="submission" date="2020-05" db="EMBL/GenBank/DDBJ databases">
        <authorList>
            <person name="Chiriac C."/>
            <person name="Salcher M."/>
            <person name="Ghai R."/>
            <person name="Kavagutti S V."/>
        </authorList>
    </citation>
    <scope>NUCLEOTIDE SEQUENCE</scope>
</reference>
<protein>
    <submittedName>
        <fullName evidence="1">Unannotated protein</fullName>
    </submittedName>
</protein>
<evidence type="ECO:0000313" key="1">
    <source>
        <dbReference type="EMBL" id="CAB4941538.1"/>
    </source>
</evidence>
<sequence>MESVTALPPADPELRELLGTLSDLGSAAAVLGWDRETMMPPQGAEYRGEVMATLEQLAHRTLADPRVAQLTQRLAAAAQPGSVDAAIARVVARDHERAVCIPVELTAEIERASAAAIPAWAAAREASDFAAFQPHLERQVELRRDLAACFPDVAHPYDALLQPYEPGATTAGIRDVFATLRAGLVPLVEEIAQRPAPEPLPSGLPEAGQRTLALEAARALGFDERSWRLDDSTHPFSQSAGPRDQRVTARWDESDLSGLFAVMHEVGHSLYEEGVDPPLARTTLGSGVSMGIHESQSRLWENQVGRSRAFWSFWLPRAQELLPPLRGLDLDDVLRRINVVRPSLIRVEADEVTYALHVILRFELEVALIDGTLAVADLPAAWGELMVELLGVAVPDDRNGCLQDVHWAFGEFGYFPTYAIGNIVSAQLWRALRSAVPGVQESIAAGDCAPVRDWLREHVHRFGRRLDPPELLQQATGAALDPAPLLEDLRLKYAELYDLA</sequence>
<dbReference type="AlphaFoldDB" id="A0A6J7JDP3"/>
<dbReference type="EMBL" id="CAFBMX010000010">
    <property type="protein sequence ID" value="CAB4941538.1"/>
    <property type="molecule type" value="Genomic_DNA"/>
</dbReference>
<gene>
    <name evidence="1" type="ORF">UFOPK3674_01865</name>
</gene>
<dbReference type="PROSITE" id="PS52034">
    <property type="entry name" value="PEPTIDASE_M32"/>
    <property type="match status" value="1"/>
</dbReference>
<dbReference type="CDD" id="cd06460">
    <property type="entry name" value="M32_Taq"/>
    <property type="match status" value="1"/>
</dbReference>
<dbReference type="PRINTS" id="PR00998">
    <property type="entry name" value="CRBOXYPTASET"/>
</dbReference>
<proteinExistence type="predicted"/>
<dbReference type="Pfam" id="PF02074">
    <property type="entry name" value="Peptidase_M32"/>
    <property type="match status" value="1"/>
</dbReference>
<dbReference type="Gene3D" id="1.10.1370.30">
    <property type="match status" value="1"/>
</dbReference>
<dbReference type="GO" id="GO:0004181">
    <property type="term" value="F:metallocarboxypeptidase activity"/>
    <property type="evidence" value="ECO:0007669"/>
    <property type="project" value="InterPro"/>
</dbReference>
<name>A0A6J7JDP3_9ZZZZ</name>
<dbReference type="InterPro" id="IPR001333">
    <property type="entry name" value="Peptidase_M32_Taq"/>
</dbReference>
<dbReference type="SUPFAM" id="SSF55486">
    <property type="entry name" value="Metalloproteases ('zincins'), catalytic domain"/>
    <property type="match status" value="1"/>
</dbReference>
<dbReference type="PANTHER" id="PTHR34217:SF1">
    <property type="entry name" value="CARBOXYPEPTIDASE 1"/>
    <property type="match status" value="1"/>
</dbReference>